<sequence length="548" mass="58652">MGESLPVDYERDAARPTQDALGSEQARGGIAGSESRADSAAGSITDSVTDPLAGSTVGLATKASSDTDGTATPKRPWRAFATPAIGKAVRGALRVTRHGGSALPGRVAEWFDPGFLARTLDSLPYGVILVSGTNGKTTTTRMIASMLQNLGLKVFTNPTGSNFTRGVVSALLSEVSMSGRLDADIAVLELDEAYAVHFVRQVKPRYSVLLNVMRDQLDRFGEIDNTARLLSRVAAATTGTVVLNREDRRIAALAGVVSKGTRVRYFGLSDDLRKLFPTDDAMHSTGQDAGDDHRTADEPRPVGQQDKASRSAGENLSANGSAVPESPVHADVILTHVDDHVAKFAMDNAEFTATVQLEGMYNLFNAAAALAVVRAVTEVIPTADTSLPHARDARLMRALSYVTPAFGRGEVIEVNGAPVELLLVKNPMGFRMSLASFPPDGHRTMIAINDEYADGRDMSWLWDVDFTSLREGGVDMISGVRAWDMALRLEYDQVRVTRTDTDLPEAVRCFVGSAPGVPKHIYCTYTAMLAVRAELAKVAEVSDAGVGR</sequence>
<dbReference type="InterPro" id="IPR043703">
    <property type="entry name" value="Lipid_II_synth_MurT"/>
</dbReference>
<feature type="region of interest" description="Disordered" evidence="5">
    <location>
        <begin position="1"/>
        <end position="49"/>
    </location>
</feature>
<dbReference type="InterPro" id="IPR018109">
    <property type="entry name" value="Folylpolyglutamate_synth_CS"/>
</dbReference>
<dbReference type="STRING" id="1437606.BBOH_1408"/>
<organism evidence="8 9">
    <name type="scientific">Bifidobacterium bohemicum DSM 22767</name>
    <dbReference type="NCBI Taxonomy" id="1437606"/>
    <lineage>
        <taxon>Bacteria</taxon>
        <taxon>Bacillati</taxon>
        <taxon>Actinomycetota</taxon>
        <taxon>Actinomycetes</taxon>
        <taxon>Bifidobacteriales</taxon>
        <taxon>Bifidobacteriaceae</taxon>
        <taxon>Bifidobacterium</taxon>
    </lineage>
</organism>
<evidence type="ECO:0000256" key="1">
    <source>
        <dbReference type="ARBA" id="ARBA00022598"/>
    </source>
</evidence>
<dbReference type="PANTHER" id="PTHR23135">
    <property type="entry name" value="MUR LIGASE FAMILY MEMBER"/>
    <property type="match status" value="1"/>
</dbReference>
<feature type="domain" description="Mur ligase central" evidence="6">
    <location>
        <begin position="130"/>
        <end position="278"/>
    </location>
</feature>
<name>A0A086ZF46_9BIFI</name>
<evidence type="ECO:0000256" key="3">
    <source>
        <dbReference type="ARBA" id="ARBA00022840"/>
    </source>
</evidence>
<dbReference type="InterPro" id="IPR013564">
    <property type="entry name" value="MurT_C"/>
</dbReference>
<evidence type="ECO:0000256" key="2">
    <source>
        <dbReference type="ARBA" id="ARBA00022741"/>
    </source>
</evidence>
<keyword evidence="3 4" id="KW-0067">ATP-binding</keyword>
<dbReference type="InterPro" id="IPR036565">
    <property type="entry name" value="Mur-like_cat_sf"/>
</dbReference>
<dbReference type="Proteomes" id="UP000029096">
    <property type="component" value="Unassembled WGS sequence"/>
</dbReference>
<dbReference type="Pfam" id="PF08245">
    <property type="entry name" value="Mur_ligase_M"/>
    <property type="match status" value="1"/>
</dbReference>
<dbReference type="GO" id="GO:0008360">
    <property type="term" value="P:regulation of cell shape"/>
    <property type="evidence" value="ECO:0007669"/>
    <property type="project" value="UniProtKB-KW"/>
</dbReference>
<keyword evidence="4" id="KW-0133">Cell shape</keyword>
<comment type="caution">
    <text evidence="8">The sequence shown here is derived from an EMBL/GenBank/DDBJ whole genome shotgun (WGS) entry which is preliminary data.</text>
</comment>
<evidence type="ECO:0000256" key="5">
    <source>
        <dbReference type="SAM" id="MobiDB-lite"/>
    </source>
</evidence>
<comment type="caution">
    <text evidence="4">Lacks conserved residue(s) required for the propagation of feature annotation.</text>
</comment>
<comment type="similarity">
    <text evidence="4">Belongs to the MurCDEF family. MurT subfamily.</text>
</comment>
<dbReference type="InterPro" id="IPR013221">
    <property type="entry name" value="Mur_ligase_cen"/>
</dbReference>
<evidence type="ECO:0000313" key="9">
    <source>
        <dbReference type="Proteomes" id="UP000029096"/>
    </source>
</evidence>
<dbReference type="UniPathway" id="UPA00219"/>
<comment type="subunit">
    <text evidence="4">Forms a heterodimer with GatD.</text>
</comment>
<dbReference type="Gene3D" id="3.40.1190.10">
    <property type="entry name" value="Mur-like, catalytic domain"/>
    <property type="match status" value="1"/>
</dbReference>
<accession>A0A086ZF46</accession>
<gene>
    <name evidence="4" type="primary">murT</name>
    <name evidence="8" type="ORF">BBOH_1408</name>
</gene>
<protein>
    <recommendedName>
        <fullName evidence="4">Lipid II isoglutaminyl synthase (glutamine-hydrolyzing) subunit MurT</fullName>
        <ecNumber evidence="4">6.3.5.13</ecNumber>
    </recommendedName>
</protein>
<dbReference type="GO" id="GO:0046872">
    <property type="term" value="F:metal ion binding"/>
    <property type="evidence" value="ECO:0007669"/>
    <property type="project" value="UniProtKB-KW"/>
</dbReference>
<keyword evidence="4" id="KW-0479">Metal-binding</keyword>
<evidence type="ECO:0000259" key="7">
    <source>
        <dbReference type="Pfam" id="PF08353"/>
    </source>
</evidence>
<dbReference type="GO" id="GO:0140282">
    <property type="term" value="F:carbon-nitrogen ligase activity on lipid II"/>
    <property type="evidence" value="ECO:0007669"/>
    <property type="project" value="UniProtKB-UniRule"/>
</dbReference>
<dbReference type="eggNOG" id="COG0771">
    <property type="taxonomic scope" value="Bacteria"/>
</dbReference>
<feature type="region of interest" description="Disordered" evidence="5">
    <location>
        <begin position="279"/>
        <end position="324"/>
    </location>
</feature>
<comment type="catalytic activity">
    <reaction evidence="4">
        <text>beta-D-GlcNAc-(1-&gt;4)-Mur2Ac(oyl-L-Ala-gamma-D-Glu-L-Lys-D-Ala-D-Ala)-di-trans,octa-cis-undecaprenyl diphosphate + ATP = beta-D-GlcNAc-(1-&gt;4)-Mur2Ac(oyl-L-Ala-gamma-D-O-P-Glu-L-Lys-D-Ala-D-Ala)-di-trans,octa-cis-undecaprenyl diphosphate + ADP</text>
        <dbReference type="Rhea" id="RHEA:59488"/>
        <dbReference type="ChEBI" id="CHEBI:30616"/>
        <dbReference type="ChEBI" id="CHEBI:60033"/>
        <dbReference type="ChEBI" id="CHEBI:143132"/>
        <dbReference type="ChEBI" id="CHEBI:456216"/>
    </reaction>
</comment>
<keyword evidence="1 4" id="KW-0436">Ligase</keyword>
<feature type="active site" evidence="4">
    <location>
        <position position="457"/>
    </location>
</feature>
<keyword evidence="9" id="KW-1185">Reference proteome</keyword>
<feature type="domain" description="Lipid II isoglutaminyl synthase (glutamine-hydrolyzing) subunit MurT C-terminal" evidence="7">
    <location>
        <begin position="423"/>
        <end position="528"/>
    </location>
</feature>
<feature type="compositionally biased region" description="Basic and acidic residues" evidence="5">
    <location>
        <begin position="290"/>
        <end position="300"/>
    </location>
</feature>
<keyword evidence="4" id="KW-0573">Peptidoglycan synthesis</keyword>
<evidence type="ECO:0000313" key="8">
    <source>
        <dbReference type="EMBL" id="KFI45146.1"/>
    </source>
</evidence>
<dbReference type="GO" id="GO:0071555">
    <property type="term" value="P:cell wall organization"/>
    <property type="evidence" value="ECO:0007669"/>
    <property type="project" value="UniProtKB-KW"/>
</dbReference>
<keyword evidence="4" id="KW-0961">Cell wall biogenesis/degradation</keyword>
<dbReference type="HAMAP" id="MF_02214">
    <property type="entry name" value="Lipid_II_synth_MurT"/>
    <property type="match status" value="1"/>
</dbReference>
<comment type="function">
    <text evidence="4">The lipid II isoglutaminyl synthase complex catalyzes the formation of alpha-D-isoglutamine in the cell wall lipid II stem peptide. The MurT subunit catalyzes the ATP-dependent amidation of D-glutamate residue of lipid II, converting it to an isoglutamine residue.</text>
</comment>
<dbReference type="EC" id="6.3.5.13" evidence="4"/>
<dbReference type="AlphaFoldDB" id="A0A086ZF46"/>
<dbReference type="GO" id="GO:0009252">
    <property type="term" value="P:peptidoglycan biosynthetic process"/>
    <property type="evidence" value="ECO:0007669"/>
    <property type="project" value="UniProtKB-UniRule"/>
</dbReference>
<dbReference type="PANTHER" id="PTHR23135:SF7">
    <property type="entry name" value="LIPID II ISOGLUTAMINYL SYNTHASE (GLUTAMINE-HYDROLYZING) SUBUNIT MURT"/>
    <property type="match status" value="1"/>
</dbReference>
<evidence type="ECO:0000259" key="6">
    <source>
        <dbReference type="Pfam" id="PF08245"/>
    </source>
</evidence>
<comment type="pathway">
    <text evidence="4">Cell wall biogenesis; peptidoglycan biosynthesis.</text>
</comment>
<dbReference type="PROSITE" id="PS01011">
    <property type="entry name" value="FOLYLPOLYGLU_SYNT_1"/>
    <property type="match status" value="1"/>
</dbReference>
<reference evidence="8 9" key="1">
    <citation type="submission" date="2014-03" db="EMBL/GenBank/DDBJ databases">
        <title>Genomics of Bifidobacteria.</title>
        <authorList>
            <person name="Ventura M."/>
            <person name="Milani C."/>
            <person name="Lugli G.A."/>
        </authorList>
    </citation>
    <scope>NUCLEOTIDE SEQUENCE [LARGE SCALE GENOMIC DNA]</scope>
    <source>
        <strain evidence="8 9">DSM 22767</strain>
    </source>
</reference>
<proteinExistence type="inferred from homology"/>
<evidence type="ECO:0000256" key="4">
    <source>
        <dbReference type="HAMAP-Rule" id="MF_02214"/>
    </source>
</evidence>
<dbReference type="Pfam" id="PF08353">
    <property type="entry name" value="MurT_C"/>
    <property type="match status" value="1"/>
</dbReference>
<dbReference type="SUPFAM" id="SSF53623">
    <property type="entry name" value="MurD-like peptide ligases, catalytic domain"/>
    <property type="match status" value="1"/>
</dbReference>
<comment type="catalytic activity">
    <reaction evidence="4">
        <text>beta-D-GlcNAc-(1-&gt;4)-Mur2Ac(oyl-L-Ala-gamma-D-Glu-L-Lys-D-Ala-D-Ala)-di-trans,octa-cis-undecaprenyl diphosphate + L-glutamine + ATP + H2O = beta-D-GlcNAc-(1-&gt;4)-Mur2Ac(oyl-L-Ala-D-isoglutaminyl-L-Lys-D-Ala-D-Ala)-di-trans,octa-cis-undecaprenyl diphosphate + L-glutamate + ADP + phosphate + H(+)</text>
        <dbReference type="Rhea" id="RHEA:57928"/>
        <dbReference type="ChEBI" id="CHEBI:15377"/>
        <dbReference type="ChEBI" id="CHEBI:15378"/>
        <dbReference type="ChEBI" id="CHEBI:29985"/>
        <dbReference type="ChEBI" id="CHEBI:30616"/>
        <dbReference type="ChEBI" id="CHEBI:43474"/>
        <dbReference type="ChEBI" id="CHEBI:58359"/>
        <dbReference type="ChEBI" id="CHEBI:60033"/>
        <dbReference type="ChEBI" id="CHEBI:62233"/>
        <dbReference type="ChEBI" id="CHEBI:456216"/>
        <dbReference type="EC" id="6.3.5.13"/>
    </reaction>
</comment>
<keyword evidence="2 4" id="KW-0547">Nucleotide-binding</keyword>
<dbReference type="EMBL" id="JGYP01000004">
    <property type="protein sequence ID" value="KFI45146.1"/>
    <property type="molecule type" value="Genomic_DNA"/>
</dbReference>
<dbReference type="GO" id="GO:0004326">
    <property type="term" value="F:tetrahydrofolylpolyglutamate synthase activity"/>
    <property type="evidence" value="ECO:0007669"/>
    <property type="project" value="InterPro"/>
</dbReference>
<comment type="catalytic activity">
    <reaction evidence="4">
        <text>beta-D-GlcNAc-(1-&gt;4)-Mur2Ac(oyl-L-Ala-gamma-D-O-P-Glu-L-Lys-D-Ala-D-Ala)-di-trans,octa-cis-undecaprenyl diphosphate + NH4(+) = beta-D-GlcNAc-(1-&gt;4)-Mur2Ac(oyl-L-Ala-D-isoglutaminyl-L-Lys-D-Ala-D-Ala)-di-trans,octa-cis-undecaprenyl diphosphate + phosphate + H(+)</text>
        <dbReference type="Rhea" id="RHEA:57932"/>
        <dbReference type="ChEBI" id="CHEBI:15378"/>
        <dbReference type="ChEBI" id="CHEBI:28938"/>
        <dbReference type="ChEBI" id="CHEBI:43474"/>
        <dbReference type="ChEBI" id="CHEBI:62233"/>
        <dbReference type="ChEBI" id="CHEBI:143132"/>
    </reaction>
</comment>
<dbReference type="GO" id="GO:0005524">
    <property type="term" value="F:ATP binding"/>
    <property type="evidence" value="ECO:0007669"/>
    <property type="project" value="UniProtKB-UniRule"/>
</dbReference>